<organism evidence="1 2">
    <name type="scientific">Novosphingobium taihuense</name>
    <dbReference type="NCBI Taxonomy" id="260085"/>
    <lineage>
        <taxon>Bacteria</taxon>
        <taxon>Pseudomonadati</taxon>
        <taxon>Pseudomonadota</taxon>
        <taxon>Alphaproteobacteria</taxon>
        <taxon>Sphingomonadales</taxon>
        <taxon>Sphingomonadaceae</taxon>
        <taxon>Novosphingobium</taxon>
    </lineage>
</organism>
<dbReference type="InterPro" id="IPR036390">
    <property type="entry name" value="WH_DNA-bd_sf"/>
</dbReference>
<dbReference type="InterPro" id="IPR036388">
    <property type="entry name" value="WH-like_DNA-bd_sf"/>
</dbReference>
<dbReference type="GO" id="GO:0003700">
    <property type="term" value="F:DNA-binding transcription factor activity"/>
    <property type="evidence" value="ECO:0007669"/>
    <property type="project" value="InterPro"/>
</dbReference>
<gene>
    <name evidence="1" type="ORF">GGR37_000702</name>
</gene>
<dbReference type="Gene3D" id="1.10.10.10">
    <property type="entry name" value="Winged helix-like DNA-binding domain superfamily/Winged helix DNA-binding domain"/>
    <property type="match status" value="1"/>
</dbReference>
<dbReference type="EMBL" id="JACHOA010000001">
    <property type="protein sequence ID" value="MBB4612456.1"/>
    <property type="molecule type" value="Genomic_DNA"/>
</dbReference>
<evidence type="ECO:0000313" key="2">
    <source>
        <dbReference type="Proteomes" id="UP000538566"/>
    </source>
</evidence>
<sequence length="160" mass="17661">MNKEELARLAAIQTLIGELLGHHEEVHGETVPTFERLAAIAKAKIQARRRRQELFPGIQVADPAWDLMLELFIHHVEMRQISVTGLGLGANIPGATVLRWLAIFHEAGLIVREPDPSDRRRVWVRLTQSGAERIAMAISPGNAISSLPAARTVERSTLAA</sequence>
<evidence type="ECO:0008006" key="3">
    <source>
        <dbReference type="Google" id="ProtNLM"/>
    </source>
</evidence>
<keyword evidence="2" id="KW-1185">Reference proteome</keyword>
<dbReference type="AlphaFoldDB" id="A0A7W7A8X5"/>
<dbReference type="Proteomes" id="UP000538566">
    <property type="component" value="Unassembled WGS sequence"/>
</dbReference>
<dbReference type="OrthoDB" id="7508380at2"/>
<comment type="caution">
    <text evidence="1">The sequence shown here is derived from an EMBL/GenBank/DDBJ whole genome shotgun (WGS) entry which is preliminary data.</text>
</comment>
<dbReference type="RefSeq" id="WP_144901564.1">
    <property type="nucleotide sequence ID" value="NZ_JACHOA010000001.1"/>
</dbReference>
<accession>A0A7W7A8X5</accession>
<dbReference type="SUPFAM" id="SSF46785">
    <property type="entry name" value="Winged helix' DNA-binding domain"/>
    <property type="match status" value="1"/>
</dbReference>
<proteinExistence type="predicted"/>
<protein>
    <recommendedName>
        <fullName evidence="3">DNA-binding MarR family transcriptional regulator</fullName>
    </recommendedName>
</protein>
<evidence type="ECO:0000313" key="1">
    <source>
        <dbReference type="EMBL" id="MBB4612456.1"/>
    </source>
</evidence>
<reference evidence="1 2" key="1">
    <citation type="submission" date="2020-08" db="EMBL/GenBank/DDBJ databases">
        <title>Genomic Encyclopedia of Type Strains, Phase IV (KMG-IV): sequencing the most valuable type-strain genomes for metagenomic binning, comparative biology and taxonomic classification.</title>
        <authorList>
            <person name="Goeker M."/>
        </authorList>
    </citation>
    <scope>NUCLEOTIDE SEQUENCE [LARGE SCALE GENOMIC DNA]</scope>
    <source>
        <strain evidence="1 2">DSM 17507</strain>
    </source>
</reference>
<name>A0A7W7A8X5_9SPHN</name>